<sequence length="99" mass="11131">MNTKFDVNHALKSIRIMSYWFIALLVMCPVWGFFFGRSDDGGGMTNSMFIFFVAMTIAGPLGSVLTMVYGMFQSQQSEIEDLKSVIKQLQGTEQPVESM</sequence>
<keyword evidence="3" id="KW-1185">Reference proteome</keyword>
<reference evidence="2 3" key="1">
    <citation type="submission" date="2019-02" db="EMBL/GenBank/DDBJ databases">
        <title>Deep-cultivation of Planctomycetes and their phenomic and genomic characterization uncovers novel biology.</title>
        <authorList>
            <person name="Wiegand S."/>
            <person name="Jogler M."/>
            <person name="Boedeker C."/>
            <person name="Pinto D."/>
            <person name="Vollmers J."/>
            <person name="Rivas-Marin E."/>
            <person name="Kohn T."/>
            <person name="Peeters S.H."/>
            <person name="Heuer A."/>
            <person name="Rast P."/>
            <person name="Oberbeckmann S."/>
            <person name="Bunk B."/>
            <person name="Jeske O."/>
            <person name="Meyerdierks A."/>
            <person name="Storesund J.E."/>
            <person name="Kallscheuer N."/>
            <person name="Luecker S."/>
            <person name="Lage O.M."/>
            <person name="Pohl T."/>
            <person name="Merkel B.J."/>
            <person name="Hornburger P."/>
            <person name="Mueller R.-W."/>
            <person name="Bruemmer F."/>
            <person name="Labrenz M."/>
            <person name="Spormann A.M."/>
            <person name="Op den Camp H."/>
            <person name="Overmann J."/>
            <person name="Amann R."/>
            <person name="Jetten M.S.M."/>
            <person name="Mascher T."/>
            <person name="Medema M.H."/>
            <person name="Devos D.P."/>
            <person name="Kaster A.-K."/>
            <person name="Ovreas L."/>
            <person name="Rohde M."/>
            <person name="Galperin M.Y."/>
            <person name="Jogler C."/>
        </authorList>
    </citation>
    <scope>NUCLEOTIDE SEQUENCE [LARGE SCALE GENOMIC DNA]</scope>
    <source>
        <strain evidence="2 3">Mal52</strain>
    </source>
</reference>
<feature type="transmembrane region" description="Helical" evidence="1">
    <location>
        <begin position="48"/>
        <end position="72"/>
    </location>
</feature>
<dbReference type="EMBL" id="CP036276">
    <property type="protein sequence ID" value="QDU47043.1"/>
    <property type="molecule type" value="Genomic_DNA"/>
</dbReference>
<evidence type="ECO:0000313" key="2">
    <source>
        <dbReference type="EMBL" id="QDU47043.1"/>
    </source>
</evidence>
<proteinExistence type="predicted"/>
<dbReference type="RefSeq" id="WP_145379666.1">
    <property type="nucleotide sequence ID" value="NZ_CP036276.1"/>
</dbReference>
<dbReference type="Proteomes" id="UP000319383">
    <property type="component" value="Chromosome"/>
</dbReference>
<dbReference type="AlphaFoldDB" id="A0A517ZX30"/>
<gene>
    <name evidence="2" type="ORF">Mal52_55710</name>
</gene>
<evidence type="ECO:0000313" key="3">
    <source>
        <dbReference type="Proteomes" id="UP000319383"/>
    </source>
</evidence>
<name>A0A517ZX30_9PLAN</name>
<keyword evidence="1" id="KW-1133">Transmembrane helix</keyword>
<dbReference type="KEGG" id="sdyn:Mal52_55710"/>
<keyword evidence="1" id="KW-0812">Transmembrane</keyword>
<accession>A0A517ZX30</accession>
<keyword evidence="1" id="KW-0472">Membrane</keyword>
<organism evidence="2 3">
    <name type="scientific">Symmachiella dynata</name>
    <dbReference type="NCBI Taxonomy" id="2527995"/>
    <lineage>
        <taxon>Bacteria</taxon>
        <taxon>Pseudomonadati</taxon>
        <taxon>Planctomycetota</taxon>
        <taxon>Planctomycetia</taxon>
        <taxon>Planctomycetales</taxon>
        <taxon>Planctomycetaceae</taxon>
        <taxon>Symmachiella</taxon>
    </lineage>
</organism>
<protein>
    <submittedName>
        <fullName evidence="2">Uncharacterized protein</fullName>
    </submittedName>
</protein>
<evidence type="ECO:0000256" key="1">
    <source>
        <dbReference type="SAM" id="Phobius"/>
    </source>
</evidence>
<feature type="transmembrane region" description="Helical" evidence="1">
    <location>
        <begin position="16"/>
        <end position="36"/>
    </location>
</feature>